<feature type="domain" description="AMP-dependent synthetase/ligase" evidence="4">
    <location>
        <begin position="34"/>
        <end position="390"/>
    </location>
</feature>
<feature type="region of interest" description="Disordered" evidence="3">
    <location>
        <begin position="158"/>
        <end position="178"/>
    </location>
</feature>
<keyword evidence="7" id="KW-1185">Reference proteome</keyword>
<dbReference type="InterPro" id="IPR000873">
    <property type="entry name" value="AMP-dep_synth/lig_dom"/>
</dbReference>
<evidence type="ECO:0000256" key="2">
    <source>
        <dbReference type="ARBA" id="ARBA00022598"/>
    </source>
</evidence>
<dbReference type="InterPro" id="IPR042099">
    <property type="entry name" value="ANL_N_sf"/>
</dbReference>
<dbReference type="PANTHER" id="PTHR24096:SF149">
    <property type="entry name" value="AMP-BINDING DOMAIN-CONTAINING PROTEIN-RELATED"/>
    <property type="match status" value="1"/>
</dbReference>
<dbReference type="Pfam" id="PF00501">
    <property type="entry name" value="AMP-binding"/>
    <property type="match status" value="1"/>
</dbReference>
<evidence type="ECO:0000259" key="5">
    <source>
        <dbReference type="Pfam" id="PF13193"/>
    </source>
</evidence>
<dbReference type="InterPro" id="IPR045851">
    <property type="entry name" value="AMP-bd_C_sf"/>
</dbReference>
<dbReference type="FunFam" id="3.30.300.30:FF:000007">
    <property type="entry name" value="4-coumarate--CoA ligase 2"/>
    <property type="match status" value="1"/>
</dbReference>
<dbReference type="CDD" id="cd05911">
    <property type="entry name" value="Firefly_Luc_like"/>
    <property type="match status" value="1"/>
</dbReference>
<dbReference type="InterPro" id="IPR025110">
    <property type="entry name" value="AMP-bd_C"/>
</dbReference>
<dbReference type="InterPro" id="IPR020845">
    <property type="entry name" value="AMP-binding_CS"/>
</dbReference>
<reference evidence="6" key="1">
    <citation type="submission" date="2022-07" db="EMBL/GenBank/DDBJ databases">
        <title>Phylogenomic reconstructions and comparative analyses of Kickxellomycotina fungi.</title>
        <authorList>
            <person name="Reynolds N.K."/>
            <person name="Stajich J.E."/>
            <person name="Barry K."/>
            <person name="Grigoriev I.V."/>
            <person name="Crous P."/>
            <person name="Smith M.E."/>
        </authorList>
    </citation>
    <scope>NUCLEOTIDE SEQUENCE</scope>
    <source>
        <strain evidence="6">RSA 861</strain>
    </source>
</reference>
<dbReference type="AlphaFoldDB" id="A0A9W7ZN87"/>
<dbReference type="PANTHER" id="PTHR24096">
    <property type="entry name" value="LONG-CHAIN-FATTY-ACID--COA LIGASE"/>
    <property type="match status" value="1"/>
</dbReference>
<sequence>MIFRSALPPVDIPNVDIVTFLRAKIHTCPYWTDRDRAVFIDATTGESLSIAQFEAELTRLTAGWQHTAGLAIGDVVALVAPNDIRFSVGLFSILAAGGTVTLVNPAYTAAEMAQQLADAGARFALVAPEALATVAETRIVKPESTYLLHPTIRPPGSRNLADLASDQPPRTSTSPLPTSPAYLCYSSGTTGRPKAVALTHRNIVANVCQVDAFKRHHGLSHSGQTLAGILPFFHTYGLTILLHLGLVQGFTVVAVRRFQLDDFVPLVAQFRINAAYLVPPVIISLFKDPRTRAGDLSSLVEVGTGAAPFSAQLIHDILTVYAVRFGQGYGLTEASPAVLFTPAAVHASSTVGVLLPNMEAKIVAEDGRALGYGETGELCLRGPNVMSGYLNNPEATTASFDADGFLLTGDLGHVSVHDEFFITDRIKELIKYKGFQVAPAELEAVLISHPAVREAVVLGSYDPEQLTELPRALVVRQPDYCSRDAEELAREIASFTNDQVAGYKKLRGGVGFIDALPKSAAGKVMRRQLRAQLQLGNPLGPT</sequence>
<evidence type="ECO:0008006" key="8">
    <source>
        <dbReference type="Google" id="ProtNLM"/>
    </source>
</evidence>
<dbReference type="OrthoDB" id="10253115at2759"/>
<evidence type="ECO:0000259" key="4">
    <source>
        <dbReference type="Pfam" id="PF00501"/>
    </source>
</evidence>
<dbReference type="SUPFAM" id="SSF56801">
    <property type="entry name" value="Acetyl-CoA synthetase-like"/>
    <property type="match status" value="1"/>
</dbReference>
<evidence type="ECO:0000256" key="1">
    <source>
        <dbReference type="ARBA" id="ARBA00006432"/>
    </source>
</evidence>
<evidence type="ECO:0000313" key="7">
    <source>
        <dbReference type="Proteomes" id="UP001150569"/>
    </source>
</evidence>
<dbReference type="PROSITE" id="PS00455">
    <property type="entry name" value="AMP_BINDING"/>
    <property type="match status" value="1"/>
</dbReference>
<protein>
    <recommendedName>
        <fullName evidence="8">4-coumarate-CoA ligase</fullName>
    </recommendedName>
</protein>
<dbReference type="Gene3D" id="3.40.50.12780">
    <property type="entry name" value="N-terminal domain of ligase-like"/>
    <property type="match status" value="1"/>
</dbReference>
<proteinExistence type="inferred from homology"/>
<evidence type="ECO:0000313" key="6">
    <source>
        <dbReference type="EMBL" id="KAJ1913035.1"/>
    </source>
</evidence>
<feature type="compositionally biased region" description="Low complexity" evidence="3">
    <location>
        <begin position="168"/>
        <end position="178"/>
    </location>
</feature>
<dbReference type="Proteomes" id="UP001150569">
    <property type="component" value="Unassembled WGS sequence"/>
</dbReference>
<comment type="caution">
    <text evidence="6">The sequence shown here is derived from an EMBL/GenBank/DDBJ whole genome shotgun (WGS) entry which is preliminary data.</text>
</comment>
<dbReference type="EMBL" id="JANBPT010000780">
    <property type="protein sequence ID" value="KAJ1913035.1"/>
    <property type="molecule type" value="Genomic_DNA"/>
</dbReference>
<keyword evidence="2" id="KW-0436">Ligase</keyword>
<feature type="domain" description="AMP-binding enzyme C-terminal" evidence="5">
    <location>
        <begin position="441"/>
        <end position="523"/>
    </location>
</feature>
<gene>
    <name evidence="6" type="ORF">IWQ60_009394</name>
</gene>
<dbReference type="GO" id="GO:0016405">
    <property type="term" value="F:CoA-ligase activity"/>
    <property type="evidence" value="ECO:0007669"/>
    <property type="project" value="TreeGrafter"/>
</dbReference>
<accession>A0A9W7ZN87</accession>
<organism evidence="6 7">
    <name type="scientific">Tieghemiomyces parasiticus</name>
    <dbReference type="NCBI Taxonomy" id="78921"/>
    <lineage>
        <taxon>Eukaryota</taxon>
        <taxon>Fungi</taxon>
        <taxon>Fungi incertae sedis</taxon>
        <taxon>Zoopagomycota</taxon>
        <taxon>Kickxellomycotina</taxon>
        <taxon>Dimargaritomycetes</taxon>
        <taxon>Dimargaritales</taxon>
        <taxon>Dimargaritaceae</taxon>
        <taxon>Tieghemiomyces</taxon>
    </lineage>
</organism>
<dbReference type="Pfam" id="PF13193">
    <property type="entry name" value="AMP-binding_C"/>
    <property type="match status" value="1"/>
</dbReference>
<evidence type="ECO:0000256" key="3">
    <source>
        <dbReference type="SAM" id="MobiDB-lite"/>
    </source>
</evidence>
<dbReference type="Gene3D" id="3.30.300.30">
    <property type="match status" value="1"/>
</dbReference>
<comment type="similarity">
    <text evidence="1">Belongs to the ATP-dependent AMP-binding enzyme family.</text>
</comment>
<name>A0A9W7ZN87_9FUNG</name>